<evidence type="ECO:0000256" key="1">
    <source>
        <dbReference type="ARBA" id="ARBA00004196"/>
    </source>
</evidence>
<dbReference type="PROSITE" id="PS50983">
    <property type="entry name" value="FE_B12_PBP"/>
    <property type="match status" value="1"/>
</dbReference>
<evidence type="ECO:0000256" key="2">
    <source>
        <dbReference type="ARBA" id="ARBA00008814"/>
    </source>
</evidence>
<dbReference type="Proteomes" id="UP000282731">
    <property type="component" value="Chromosome"/>
</dbReference>
<dbReference type="GO" id="GO:0030288">
    <property type="term" value="C:outer membrane-bounded periplasmic space"/>
    <property type="evidence" value="ECO:0007669"/>
    <property type="project" value="TreeGrafter"/>
</dbReference>
<feature type="domain" description="Fe/B12 periplasmic-binding" evidence="6">
    <location>
        <begin position="57"/>
        <end position="322"/>
    </location>
</feature>
<keyword evidence="4 5" id="KW-0732">Signal</keyword>
<dbReference type="AlphaFoldDB" id="A0A3Q9P3Y2"/>
<dbReference type="Pfam" id="PF01497">
    <property type="entry name" value="Peripla_BP_2"/>
    <property type="match status" value="1"/>
</dbReference>
<proteinExistence type="inferred from homology"/>
<dbReference type="PROSITE" id="PS51257">
    <property type="entry name" value="PROKAR_LIPOPROTEIN"/>
    <property type="match status" value="1"/>
</dbReference>
<dbReference type="Gene3D" id="3.40.50.1980">
    <property type="entry name" value="Nitrogenase molybdenum iron protein domain"/>
    <property type="match status" value="2"/>
</dbReference>
<evidence type="ECO:0000256" key="5">
    <source>
        <dbReference type="SAM" id="SignalP"/>
    </source>
</evidence>
<dbReference type="PANTHER" id="PTHR30532:SF24">
    <property type="entry name" value="FERRIC ENTEROBACTIN-BINDING PERIPLASMIC PROTEIN FEPB"/>
    <property type="match status" value="1"/>
</dbReference>
<dbReference type="GO" id="GO:1901678">
    <property type="term" value="P:iron coordination entity transport"/>
    <property type="evidence" value="ECO:0007669"/>
    <property type="project" value="UniProtKB-ARBA"/>
</dbReference>
<reference evidence="7 8" key="1">
    <citation type="submission" date="2017-12" db="EMBL/GenBank/DDBJ databases">
        <authorList>
            <person name="Levesque S."/>
        </authorList>
    </citation>
    <scope>NUCLEOTIDE SEQUENCE [LARGE SCALE GENOMIC DNA]</scope>
    <source>
        <strain evidence="7 8">SMQ-1420</strain>
    </source>
</reference>
<dbReference type="InterPro" id="IPR051313">
    <property type="entry name" value="Bact_iron-sidero_bind"/>
</dbReference>
<accession>A0A3Q9P3Y2</accession>
<feature type="chain" id="PRO_5038495058" description="Fe/B12 periplasmic-binding domain-containing protein" evidence="5">
    <location>
        <begin position="22"/>
        <end position="322"/>
    </location>
</feature>
<sequence>MRRRQLLALSLLAPFALTACGSPESDAAATSTNGAKGFSYSPEGYDGIAIELDHPVERIAMDFYSAAALAPYGIKPVAVYGFGQNESPGKSFDQSGVEVVGTDMELDLEALAATNPDIVIAYGNEEGDGWTWWDDKLREQVASLVPFVPVKLDGGTPDDMFAQYAAIAQALGKDTKTGEIAKQRKQFEAARQRIRDITAGKEWLTVLLANFSAEINYTAKELGVAKMLSDDGLNLVGPESGADTSWAEVSWEKISDYPADVMLIHDASTDYEDNPIFTSLLPVKHEQLGTWDDKRAYTYDGYTQWLGELADVLEAAKDIQKD</sequence>
<comment type="similarity">
    <text evidence="2">Belongs to the bacterial solute-binding protein 8 family.</text>
</comment>
<reference evidence="7 8" key="2">
    <citation type="submission" date="2019-01" db="EMBL/GenBank/DDBJ databases">
        <title>Comparative genomic analysis of Brevibacterium aurantiacum sheds light on its evolution and its adaptation to smear-ripened cheeses.</title>
        <authorList>
            <person name="Moineau S."/>
        </authorList>
    </citation>
    <scope>NUCLEOTIDE SEQUENCE [LARGE SCALE GENOMIC DNA]</scope>
    <source>
        <strain evidence="7 8">SMQ-1420</strain>
    </source>
</reference>
<feature type="signal peptide" evidence="5">
    <location>
        <begin position="1"/>
        <end position="21"/>
    </location>
</feature>
<evidence type="ECO:0000313" key="7">
    <source>
        <dbReference type="EMBL" id="AZT98889.1"/>
    </source>
</evidence>
<comment type="subcellular location">
    <subcellularLocation>
        <location evidence="1">Cell envelope</location>
    </subcellularLocation>
</comment>
<gene>
    <name evidence="7" type="ORF">CXR27_19290</name>
</gene>
<name>A0A3Q9P3Y2_BREAU</name>
<dbReference type="SUPFAM" id="SSF53807">
    <property type="entry name" value="Helical backbone' metal receptor"/>
    <property type="match status" value="1"/>
</dbReference>
<evidence type="ECO:0000259" key="6">
    <source>
        <dbReference type="PROSITE" id="PS50983"/>
    </source>
</evidence>
<protein>
    <recommendedName>
        <fullName evidence="6">Fe/B12 periplasmic-binding domain-containing protein</fullName>
    </recommendedName>
</protein>
<organism evidence="7 8">
    <name type="scientific">Brevibacterium aurantiacum</name>
    <dbReference type="NCBI Taxonomy" id="273384"/>
    <lineage>
        <taxon>Bacteria</taxon>
        <taxon>Bacillati</taxon>
        <taxon>Actinomycetota</taxon>
        <taxon>Actinomycetes</taxon>
        <taxon>Micrococcales</taxon>
        <taxon>Brevibacteriaceae</taxon>
        <taxon>Brevibacterium</taxon>
    </lineage>
</organism>
<dbReference type="RefSeq" id="WP_127362452.1">
    <property type="nucleotide sequence ID" value="NZ_CP025334.1"/>
</dbReference>
<dbReference type="InterPro" id="IPR002491">
    <property type="entry name" value="ABC_transptr_periplasmic_BD"/>
</dbReference>
<dbReference type="EMBL" id="CP025334">
    <property type="protein sequence ID" value="AZT98889.1"/>
    <property type="molecule type" value="Genomic_DNA"/>
</dbReference>
<keyword evidence="3" id="KW-0813">Transport</keyword>
<evidence type="ECO:0000256" key="3">
    <source>
        <dbReference type="ARBA" id="ARBA00022448"/>
    </source>
</evidence>
<evidence type="ECO:0000256" key="4">
    <source>
        <dbReference type="ARBA" id="ARBA00022729"/>
    </source>
</evidence>
<dbReference type="PANTHER" id="PTHR30532">
    <property type="entry name" value="IRON III DICITRATE-BINDING PERIPLASMIC PROTEIN"/>
    <property type="match status" value="1"/>
</dbReference>
<evidence type="ECO:0000313" key="8">
    <source>
        <dbReference type="Proteomes" id="UP000282731"/>
    </source>
</evidence>